<comment type="caution">
    <text evidence="2">The sequence shown here is derived from an EMBL/GenBank/DDBJ whole genome shotgun (WGS) entry which is preliminary data.</text>
</comment>
<dbReference type="SMART" id="SM00836">
    <property type="entry name" value="DALR_1"/>
    <property type="match status" value="1"/>
</dbReference>
<organism evidence="2 3">
    <name type="scientific">Porites lobata</name>
    <dbReference type="NCBI Taxonomy" id="104759"/>
    <lineage>
        <taxon>Eukaryota</taxon>
        <taxon>Metazoa</taxon>
        <taxon>Cnidaria</taxon>
        <taxon>Anthozoa</taxon>
        <taxon>Hexacorallia</taxon>
        <taxon>Scleractinia</taxon>
        <taxon>Fungiina</taxon>
        <taxon>Poritidae</taxon>
        <taxon>Porites</taxon>
    </lineage>
</organism>
<name>A0ABN8NQ36_9CNID</name>
<dbReference type="InterPro" id="IPR037380">
    <property type="entry name" value="DALRD3"/>
</dbReference>
<dbReference type="Pfam" id="PF05746">
    <property type="entry name" value="DALR_1"/>
    <property type="match status" value="1"/>
</dbReference>
<dbReference type="EMBL" id="CALNXK010000031">
    <property type="protein sequence ID" value="CAH3117903.1"/>
    <property type="molecule type" value="Genomic_DNA"/>
</dbReference>
<evidence type="ECO:0000313" key="3">
    <source>
        <dbReference type="Proteomes" id="UP001159405"/>
    </source>
</evidence>
<evidence type="ECO:0000259" key="1">
    <source>
        <dbReference type="SMART" id="SM00836"/>
    </source>
</evidence>
<keyword evidence="3" id="KW-1185">Reference proteome</keyword>
<accession>A0ABN8NQ36</accession>
<dbReference type="InterPro" id="IPR008909">
    <property type="entry name" value="DALR_anticod-bd"/>
</dbReference>
<dbReference type="PANTHER" id="PTHR16043:SF1">
    <property type="entry name" value="DALR ANTICODON-BINDING DOMAIN-CONTAINING PROTEIN 3"/>
    <property type="match status" value="1"/>
</dbReference>
<dbReference type="Proteomes" id="UP001159405">
    <property type="component" value="Unassembled WGS sequence"/>
</dbReference>
<dbReference type="PANTHER" id="PTHR16043">
    <property type="entry name" value="DALRD3 PROTEIN"/>
    <property type="match status" value="1"/>
</dbReference>
<reference evidence="2 3" key="1">
    <citation type="submission" date="2022-05" db="EMBL/GenBank/DDBJ databases">
        <authorList>
            <consortium name="Genoscope - CEA"/>
            <person name="William W."/>
        </authorList>
    </citation>
    <scope>NUCLEOTIDE SEQUENCE [LARGE SCALE GENOMIC DNA]</scope>
</reference>
<dbReference type="Gene3D" id="1.10.730.10">
    <property type="entry name" value="Isoleucyl-tRNA Synthetase, Domain 1"/>
    <property type="match status" value="1"/>
</dbReference>
<dbReference type="InterPro" id="IPR009080">
    <property type="entry name" value="tRNAsynth_Ia_anticodon-bd"/>
</dbReference>
<gene>
    <name evidence="2" type="ORF">PLOB_00026155</name>
</gene>
<evidence type="ECO:0000313" key="2">
    <source>
        <dbReference type="EMBL" id="CAH3117903.1"/>
    </source>
</evidence>
<sequence length="591" mass="66745">MADTNALHCGDCGDMLSFFNYLVCTTVKEIEGVNQSRISLSSLKLNKKRASGDLILPGFVRACCVSDQQSSRENDHFQRLCQEITSHLSRLQFFETCCVTSSVGHLLLKLNRSLVSGTVIYNVLNKVDFTFTESPEKQKLALLLNPSLLWSFNSEEQENLSLDQLRTALVTEHSKELLQVTGMPVKLIPFECQANIHPDLQASKLQLCHIFVPSCMSRKADAMVPDIEIVRKVEELVNILQSLKFSKQVESIKSSTEPASHSCNNEVAVGKYNCDSMRYECSTRNFVCDIKDFHSDMQKHSVSLSCSLLKEVAKLELVGKSAVSADILLHITSCRRAFTQQQVSAVWQRVSESPLVNKQFLVSHGLVTVNSNGEKLQVPFGAMDLLKVREKQLMESYVLKYGNKVEGHAWESSIHQMAVAAVKLEILSIAPNSEVKIDVSESSREFRQATFVMYNCARLAKLFENFEKNVLKGIYPALPPIQEVDFSLLRDEDEWELILNFIVTFPSVIKSTVPKITLKSHNVIIQTNKICSFLFTLSHKFSSYYGRVHILGESRHHLFPTMFARLYLMKALQQIILTCLKLLNISSLNQM</sequence>
<protein>
    <recommendedName>
        <fullName evidence="1">DALR anticodon binding domain-containing protein</fullName>
    </recommendedName>
</protein>
<proteinExistence type="predicted"/>
<feature type="domain" description="DALR anticodon binding" evidence="1">
    <location>
        <begin position="452"/>
        <end position="591"/>
    </location>
</feature>
<dbReference type="SUPFAM" id="SSF47323">
    <property type="entry name" value="Anticodon-binding domain of a subclass of class I aminoacyl-tRNA synthetases"/>
    <property type="match status" value="1"/>
</dbReference>